<feature type="domain" description="RNA polymerase sigma factor 70 region 4 type 2" evidence="6">
    <location>
        <begin position="118"/>
        <end position="168"/>
    </location>
</feature>
<dbReference type="GO" id="GO:0003677">
    <property type="term" value="F:DNA binding"/>
    <property type="evidence" value="ECO:0007669"/>
    <property type="project" value="InterPro"/>
</dbReference>
<evidence type="ECO:0008006" key="9">
    <source>
        <dbReference type="Google" id="ProtNLM"/>
    </source>
</evidence>
<dbReference type="InterPro" id="IPR007627">
    <property type="entry name" value="RNA_pol_sigma70_r2"/>
</dbReference>
<dbReference type="InterPro" id="IPR013249">
    <property type="entry name" value="RNA_pol_sigma70_r4_t2"/>
</dbReference>
<dbReference type="Proteomes" id="UP000286402">
    <property type="component" value="Unassembled WGS sequence"/>
</dbReference>
<dbReference type="Gene3D" id="1.10.1740.10">
    <property type="match status" value="1"/>
</dbReference>
<keyword evidence="2" id="KW-0805">Transcription regulation</keyword>
<dbReference type="SUPFAM" id="SSF88659">
    <property type="entry name" value="Sigma3 and sigma4 domains of RNA polymerase sigma factors"/>
    <property type="match status" value="1"/>
</dbReference>
<name>A0A420FGI9_9SPHI</name>
<dbReference type="InterPro" id="IPR036388">
    <property type="entry name" value="WH-like_DNA-bd_sf"/>
</dbReference>
<dbReference type="InterPro" id="IPR013324">
    <property type="entry name" value="RNA_pol_sigma_r3/r4-like"/>
</dbReference>
<keyword evidence="8" id="KW-1185">Reference proteome</keyword>
<dbReference type="PANTHER" id="PTHR43133">
    <property type="entry name" value="RNA POLYMERASE ECF-TYPE SIGMA FACTO"/>
    <property type="match status" value="1"/>
</dbReference>
<keyword evidence="4" id="KW-0804">Transcription</keyword>
<evidence type="ECO:0000256" key="2">
    <source>
        <dbReference type="ARBA" id="ARBA00023015"/>
    </source>
</evidence>
<dbReference type="CDD" id="cd06171">
    <property type="entry name" value="Sigma70_r4"/>
    <property type="match status" value="1"/>
</dbReference>
<dbReference type="NCBIfam" id="TIGR02937">
    <property type="entry name" value="sigma70-ECF"/>
    <property type="match status" value="1"/>
</dbReference>
<dbReference type="InterPro" id="IPR014327">
    <property type="entry name" value="RNA_pol_sigma70_bacteroid"/>
</dbReference>
<evidence type="ECO:0000256" key="1">
    <source>
        <dbReference type="ARBA" id="ARBA00010641"/>
    </source>
</evidence>
<evidence type="ECO:0000256" key="4">
    <source>
        <dbReference type="ARBA" id="ARBA00023163"/>
    </source>
</evidence>
<dbReference type="AlphaFoldDB" id="A0A420FGI9"/>
<keyword evidence="3" id="KW-0731">Sigma factor</keyword>
<gene>
    <name evidence="7" type="ORF">BCY89_17040</name>
</gene>
<dbReference type="Pfam" id="PF08281">
    <property type="entry name" value="Sigma70_r4_2"/>
    <property type="match status" value="1"/>
</dbReference>
<comment type="similarity">
    <text evidence="1">Belongs to the sigma-70 factor family. ECF subfamily.</text>
</comment>
<evidence type="ECO:0000256" key="3">
    <source>
        <dbReference type="ARBA" id="ARBA00023082"/>
    </source>
</evidence>
<dbReference type="InterPro" id="IPR013325">
    <property type="entry name" value="RNA_pol_sigma_r2"/>
</dbReference>
<dbReference type="GO" id="GO:0006352">
    <property type="term" value="P:DNA-templated transcription initiation"/>
    <property type="evidence" value="ECO:0007669"/>
    <property type="project" value="InterPro"/>
</dbReference>
<feature type="domain" description="RNA polymerase sigma-70 region 2" evidence="5">
    <location>
        <begin position="21"/>
        <end position="83"/>
    </location>
</feature>
<dbReference type="PANTHER" id="PTHR43133:SF46">
    <property type="entry name" value="RNA POLYMERASE SIGMA-70 FACTOR ECF SUBFAMILY"/>
    <property type="match status" value="1"/>
</dbReference>
<evidence type="ECO:0000259" key="5">
    <source>
        <dbReference type="Pfam" id="PF04542"/>
    </source>
</evidence>
<protein>
    <recommendedName>
        <fullName evidence="9">RNA polymerase sigma-70 factor (ECF subfamily)</fullName>
    </recommendedName>
</protein>
<evidence type="ECO:0000313" key="7">
    <source>
        <dbReference type="EMBL" id="RKF31976.1"/>
    </source>
</evidence>
<dbReference type="NCBIfam" id="TIGR02985">
    <property type="entry name" value="Sig70_bacteroi1"/>
    <property type="match status" value="1"/>
</dbReference>
<sequence length="183" mass="21878">MSDIELLHLAAQDDQTAFAELFNRYKVSIFQHAFLFYQDYDKAQDVVQELFLKLWQKRTEINVQSSLKGYIHKSTRHLILNQLAHVEVVEKFNSYYLDAHPEGVNEVEEKLQEKELLEILQQKIDSMPRKMQKIFKMSREEELSHKEISEKLNIAPKTVRQQIYNALLLLKSNLKYLFLFFFH</sequence>
<accession>A0A420FGI9</accession>
<dbReference type="Gene3D" id="1.10.10.10">
    <property type="entry name" value="Winged helix-like DNA-binding domain superfamily/Winged helix DNA-binding domain"/>
    <property type="match status" value="1"/>
</dbReference>
<dbReference type="Pfam" id="PF04542">
    <property type="entry name" value="Sigma70_r2"/>
    <property type="match status" value="1"/>
</dbReference>
<dbReference type="InterPro" id="IPR039425">
    <property type="entry name" value="RNA_pol_sigma-70-like"/>
</dbReference>
<dbReference type="EMBL" id="MCAQ01000028">
    <property type="protein sequence ID" value="RKF31976.1"/>
    <property type="molecule type" value="Genomic_DNA"/>
</dbReference>
<evidence type="ECO:0000259" key="6">
    <source>
        <dbReference type="Pfam" id="PF08281"/>
    </source>
</evidence>
<comment type="caution">
    <text evidence="7">The sequence shown here is derived from an EMBL/GenBank/DDBJ whole genome shotgun (WGS) entry which is preliminary data.</text>
</comment>
<proteinExistence type="inferred from homology"/>
<evidence type="ECO:0000313" key="8">
    <source>
        <dbReference type="Proteomes" id="UP000286402"/>
    </source>
</evidence>
<dbReference type="SUPFAM" id="SSF88946">
    <property type="entry name" value="Sigma2 domain of RNA polymerase sigma factors"/>
    <property type="match status" value="1"/>
</dbReference>
<organism evidence="7 8">
    <name type="scientific">Sphingobacterium siyangense</name>
    <dbReference type="NCBI Taxonomy" id="459529"/>
    <lineage>
        <taxon>Bacteria</taxon>
        <taxon>Pseudomonadati</taxon>
        <taxon>Bacteroidota</taxon>
        <taxon>Sphingobacteriia</taxon>
        <taxon>Sphingobacteriales</taxon>
        <taxon>Sphingobacteriaceae</taxon>
        <taxon>Sphingobacterium</taxon>
    </lineage>
</organism>
<dbReference type="InterPro" id="IPR014284">
    <property type="entry name" value="RNA_pol_sigma-70_dom"/>
</dbReference>
<dbReference type="GO" id="GO:0016987">
    <property type="term" value="F:sigma factor activity"/>
    <property type="evidence" value="ECO:0007669"/>
    <property type="project" value="UniProtKB-KW"/>
</dbReference>
<reference evidence="7 8" key="1">
    <citation type="submission" date="2016-07" db="EMBL/GenBank/DDBJ databases">
        <title>Genome analysis of Sphingobacterium siyangense T12B17.</title>
        <authorList>
            <person name="Xu D."/>
            <person name="Su Y."/>
            <person name="Zheng S."/>
        </authorList>
    </citation>
    <scope>NUCLEOTIDE SEQUENCE [LARGE SCALE GENOMIC DNA]</scope>
    <source>
        <strain evidence="7 8">T12B17</strain>
    </source>
</reference>